<organism evidence="4 5">
    <name type="scientific">Ramlibacter humi</name>
    <dbReference type="NCBI Taxonomy" id="2530451"/>
    <lineage>
        <taxon>Bacteria</taxon>
        <taxon>Pseudomonadati</taxon>
        <taxon>Pseudomonadota</taxon>
        <taxon>Betaproteobacteria</taxon>
        <taxon>Burkholderiales</taxon>
        <taxon>Comamonadaceae</taxon>
        <taxon>Ramlibacter</taxon>
    </lineage>
</organism>
<dbReference type="PANTHER" id="PTHR43877:SF2">
    <property type="entry name" value="AMINOALKYLPHOSPHONATE N-ACETYLTRANSFERASE-RELATED"/>
    <property type="match status" value="1"/>
</dbReference>
<evidence type="ECO:0000313" key="5">
    <source>
        <dbReference type="Proteomes" id="UP000297839"/>
    </source>
</evidence>
<gene>
    <name evidence="4" type="ORF">EZ216_06570</name>
</gene>
<dbReference type="PROSITE" id="PS51186">
    <property type="entry name" value="GNAT"/>
    <property type="match status" value="1"/>
</dbReference>
<evidence type="ECO:0000313" key="4">
    <source>
        <dbReference type="EMBL" id="TFZ08800.1"/>
    </source>
</evidence>
<feature type="domain" description="N-acetyltransferase" evidence="3">
    <location>
        <begin position="115"/>
        <end position="243"/>
    </location>
</feature>
<dbReference type="InterPro" id="IPR056935">
    <property type="entry name" value="Rv0428c-like_C"/>
</dbReference>
<evidence type="ECO:0000256" key="2">
    <source>
        <dbReference type="ARBA" id="ARBA00023315"/>
    </source>
</evidence>
<dbReference type="AlphaFoldDB" id="A0A4Z0CE26"/>
<comment type="caution">
    <text evidence="4">The sequence shown here is derived from an EMBL/GenBank/DDBJ whole genome shotgun (WGS) entry which is preliminary data.</text>
</comment>
<dbReference type="OrthoDB" id="8891651at2"/>
<dbReference type="Pfam" id="PF24553">
    <property type="entry name" value="Rv0428c_C"/>
    <property type="match status" value="1"/>
</dbReference>
<dbReference type="RefSeq" id="WP_135248887.1">
    <property type="nucleotide sequence ID" value="NZ_SMLK01000001.1"/>
</dbReference>
<evidence type="ECO:0000256" key="1">
    <source>
        <dbReference type="ARBA" id="ARBA00022679"/>
    </source>
</evidence>
<reference evidence="4 5" key="1">
    <citation type="submission" date="2019-03" db="EMBL/GenBank/DDBJ databases">
        <title>Ramlibacter sp. 18x22-1, whole genome shotgun sequence.</title>
        <authorList>
            <person name="Zhang X."/>
            <person name="Feng G."/>
            <person name="Zhu H."/>
        </authorList>
    </citation>
    <scope>NUCLEOTIDE SEQUENCE [LARGE SCALE GENOMIC DNA]</scope>
    <source>
        <strain evidence="4 5">18x22-1</strain>
    </source>
</reference>
<accession>A0A4Z0CE26</accession>
<evidence type="ECO:0000259" key="3">
    <source>
        <dbReference type="PROSITE" id="PS51186"/>
    </source>
</evidence>
<sequence>MTVDVRSLELSTLAAVPPEELLERDGWLLAIDGGTVGRAHSAVPTRHDGAGIGAAEIEREYASRGRRAVFRVPMLPAFDALRSDLASLGYRAEQPTLTMAGTPAGLQSLPSPAEVELGSSPGEDWAQVFLGEGFDPVDGASRLGILKRGRQSVFAAVRDQGRVVAVGSAGLAHGWCGIHGMRTLPAWRGRGFAAAILSRLGDEAQARGIDRAFLQVEMRNTAQRLYGRAGFQPVWVYEYWRRA</sequence>
<dbReference type="EMBL" id="SMLK01000001">
    <property type="protein sequence ID" value="TFZ08800.1"/>
    <property type="molecule type" value="Genomic_DNA"/>
</dbReference>
<dbReference type="PANTHER" id="PTHR43877">
    <property type="entry name" value="AMINOALKYLPHOSPHONATE N-ACETYLTRANSFERASE-RELATED-RELATED"/>
    <property type="match status" value="1"/>
</dbReference>
<dbReference type="Gene3D" id="3.40.630.30">
    <property type="match status" value="1"/>
</dbReference>
<dbReference type="SUPFAM" id="SSF55729">
    <property type="entry name" value="Acyl-CoA N-acyltransferases (Nat)"/>
    <property type="match status" value="1"/>
</dbReference>
<dbReference type="Proteomes" id="UP000297839">
    <property type="component" value="Unassembled WGS sequence"/>
</dbReference>
<keyword evidence="5" id="KW-1185">Reference proteome</keyword>
<protein>
    <submittedName>
        <fullName evidence="4">GNAT family N-acetyltransferase</fullName>
    </submittedName>
</protein>
<keyword evidence="2" id="KW-0012">Acyltransferase</keyword>
<name>A0A4Z0CE26_9BURK</name>
<dbReference type="InterPro" id="IPR000182">
    <property type="entry name" value="GNAT_dom"/>
</dbReference>
<dbReference type="InterPro" id="IPR050832">
    <property type="entry name" value="Bact_Acetyltransf"/>
</dbReference>
<dbReference type="InterPro" id="IPR016181">
    <property type="entry name" value="Acyl_CoA_acyltransferase"/>
</dbReference>
<proteinExistence type="predicted"/>
<keyword evidence="1 4" id="KW-0808">Transferase</keyword>
<dbReference type="GO" id="GO:0016747">
    <property type="term" value="F:acyltransferase activity, transferring groups other than amino-acyl groups"/>
    <property type="evidence" value="ECO:0007669"/>
    <property type="project" value="InterPro"/>
</dbReference>
<dbReference type="CDD" id="cd04301">
    <property type="entry name" value="NAT_SF"/>
    <property type="match status" value="1"/>
</dbReference>